<keyword evidence="4" id="KW-1133">Transmembrane helix</keyword>
<evidence type="ECO:0000313" key="6">
    <source>
        <dbReference type="Proteomes" id="UP000236340"/>
    </source>
</evidence>
<evidence type="ECO:0000256" key="2">
    <source>
        <dbReference type="ARBA" id="ARBA00022676"/>
    </source>
</evidence>
<dbReference type="EMBL" id="PPFX01000046">
    <property type="protein sequence ID" value="PNU18899.1"/>
    <property type="molecule type" value="Genomic_DNA"/>
</dbReference>
<dbReference type="Proteomes" id="UP000236340">
    <property type="component" value="Unassembled WGS sequence"/>
</dbReference>
<dbReference type="SUPFAM" id="SSF53448">
    <property type="entry name" value="Nucleotide-diphospho-sugar transferases"/>
    <property type="match status" value="1"/>
</dbReference>
<keyword evidence="3" id="KW-0808">Transferase</keyword>
<dbReference type="AlphaFoldDB" id="A0A2K2H6L8"/>
<protein>
    <recommendedName>
        <fullName evidence="7">Glycosyltransferase, GT2 family</fullName>
    </recommendedName>
</protein>
<dbReference type="OrthoDB" id="9771846at2"/>
<feature type="transmembrane region" description="Helical" evidence="4">
    <location>
        <begin position="444"/>
        <end position="467"/>
    </location>
</feature>
<gene>
    <name evidence="5" type="ORF">C2E25_15150</name>
</gene>
<organism evidence="5 6">
    <name type="scientific">Geothermobacter hydrogeniphilus</name>
    <dbReference type="NCBI Taxonomy" id="1969733"/>
    <lineage>
        <taxon>Bacteria</taxon>
        <taxon>Pseudomonadati</taxon>
        <taxon>Thermodesulfobacteriota</taxon>
        <taxon>Desulfuromonadia</taxon>
        <taxon>Desulfuromonadales</taxon>
        <taxon>Geothermobacteraceae</taxon>
        <taxon>Geothermobacter</taxon>
    </lineage>
</organism>
<name>A0A2K2H6L8_9BACT</name>
<sequence>MDSSMESDRRDTQSAPSVCVVVVNWNKKQDLLRLLTLLHRLDYSHFKIVVVDNASNDGSPDAVREAFPSSVTLLETGSNLGGTGGFNVGMDYGIQNEFDFLWLLDNDAIVETDSLKNLVSAALSSPEVGIVGSRILNAEDPSFLVKLGANIDWKYGHVRSVMQNARDREMSARFLNVDYVPFCSALISRRCVLQTGPLDERFFLYWDDSDFCIRAGKAGFRTIVALSSRVYHPSFTEKGRSQNYYLVRNTFLFFAKHLQGLNFFTTISHVLSRFFKMAVFAKLTDDSQSYAVIKGGVFDFLYGRFGRIVRSLPSFGSNVKSVSVPWDDFSGQRVIVTTDASVDVVRSIVKHLLSSKSKSVTVAVPDSRLQLLNDLEVDFLVLNDSRSNLFTEHVRMFVRILRNNYDSLIISQGTSPFGFACRHTFLFDPLSDHLSAVSHVRKRMYVPVLSLLLSYILLVLVLPFVLWRGHKICRKDLLSKGFGGERQ</sequence>
<keyword evidence="2" id="KW-0328">Glycosyltransferase</keyword>
<evidence type="ECO:0000256" key="3">
    <source>
        <dbReference type="ARBA" id="ARBA00022679"/>
    </source>
</evidence>
<keyword evidence="4" id="KW-0472">Membrane</keyword>
<evidence type="ECO:0000256" key="1">
    <source>
        <dbReference type="ARBA" id="ARBA00006739"/>
    </source>
</evidence>
<dbReference type="Pfam" id="PF13641">
    <property type="entry name" value="Glyco_tranf_2_3"/>
    <property type="match status" value="1"/>
</dbReference>
<dbReference type="PANTHER" id="PTHR43179:SF12">
    <property type="entry name" value="GALACTOFURANOSYLTRANSFERASE GLFT2"/>
    <property type="match status" value="1"/>
</dbReference>
<accession>A0A2K2H6L8</accession>
<dbReference type="InterPro" id="IPR029044">
    <property type="entry name" value="Nucleotide-diphossugar_trans"/>
</dbReference>
<evidence type="ECO:0008006" key="7">
    <source>
        <dbReference type="Google" id="ProtNLM"/>
    </source>
</evidence>
<dbReference type="PANTHER" id="PTHR43179">
    <property type="entry name" value="RHAMNOSYLTRANSFERASE WBBL"/>
    <property type="match status" value="1"/>
</dbReference>
<proteinExistence type="inferred from homology"/>
<comment type="similarity">
    <text evidence="1">Belongs to the glycosyltransferase 2 family.</text>
</comment>
<dbReference type="CDD" id="cd04186">
    <property type="entry name" value="GT_2_like_c"/>
    <property type="match status" value="1"/>
</dbReference>
<reference evidence="5 6" key="1">
    <citation type="journal article" date="2018" name="Genome Announc.">
        <title>Genome Sequence of Geothermobacter sp. HR-1 Iron Reducer from the Loihi Seamount.</title>
        <authorList>
            <person name="Smith H."/>
            <person name="Abuyen K."/>
            <person name="Tremblay J."/>
            <person name="Savalia P."/>
            <person name="Perez-Rodriguez I."/>
            <person name="Emerson D."/>
            <person name="Tully B."/>
            <person name="Amend J."/>
        </authorList>
    </citation>
    <scope>NUCLEOTIDE SEQUENCE [LARGE SCALE GENOMIC DNA]</scope>
    <source>
        <strain evidence="5 6">HR-1</strain>
    </source>
</reference>
<dbReference type="Gene3D" id="3.90.550.10">
    <property type="entry name" value="Spore Coat Polysaccharide Biosynthesis Protein SpsA, Chain A"/>
    <property type="match status" value="1"/>
</dbReference>
<dbReference type="RefSeq" id="WP_103116566.1">
    <property type="nucleotide sequence ID" value="NZ_PPFX01000046.1"/>
</dbReference>
<evidence type="ECO:0000313" key="5">
    <source>
        <dbReference type="EMBL" id="PNU18899.1"/>
    </source>
</evidence>
<comment type="caution">
    <text evidence="5">The sequence shown here is derived from an EMBL/GenBank/DDBJ whole genome shotgun (WGS) entry which is preliminary data.</text>
</comment>
<evidence type="ECO:0000256" key="4">
    <source>
        <dbReference type="SAM" id="Phobius"/>
    </source>
</evidence>
<dbReference type="GO" id="GO:0016757">
    <property type="term" value="F:glycosyltransferase activity"/>
    <property type="evidence" value="ECO:0007669"/>
    <property type="project" value="UniProtKB-KW"/>
</dbReference>
<keyword evidence="4" id="KW-0812">Transmembrane</keyword>